<reference evidence="3 4" key="1">
    <citation type="submission" date="2019-07" db="EMBL/GenBank/DDBJ databases">
        <authorList>
            <person name="Yang M."/>
            <person name="Zhao D."/>
            <person name="Xiang H."/>
        </authorList>
    </citation>
    <scope>NUCLEOTIDE SEQUENCE [LARGE SCALE GENOMIC DNA]</scope>
    <source>
        <strain evidence="3 4">IM1326</strain>
    </source>
</reference>
<dbReference type="Pfam" id="PF04397">
    <property type="entry name" value="LytTR"/>
    <property type="match status" value="1"/>
</dbReference>
<evidence type="ECO:0000313" key="4">
    <source>
        <dbReference type="Proteomes" id="UP000320359"/>
    </source>
</evidence>
<dbReference type="Proteomes" id="UP000320359">
    <property type="component" value="Unassembled WGS sequence"/>
</dbReference>
<protein>
    <submittedName>
        <fullName evidence="3">LytTR family transcriptional regulator</fullName>
    </submittedName>
</protein>
<evidence type="ECO:0000259" key="2">
    <source>
        <dbReference type="PROSITE" id="PS50930"/>
    </source>
</evidence>
<feature type="domain" description="HTH LytTR-type" evidence="2">
    <location>
        <begin position="56"/>
        <end position="122"/>
    </location>
</feature>
<dbReference type="EMBL" id="VJWL01000003">
    <property type="protein sequence ID" value="TRW48353.1"/>
    <property type="molecule type" value="Genomic_DNA"/>
</dbReference>
<name>A0A552X183_9GAMM</name>
<dbReference type="OrthoDB" id="5949075at2"/>
<dbReference type="PROSITE" id="PS50930">
    <property type="entry name" value="HTH_LYTTR"/>
    <property type="match status" value="1"/>
</dbReference>
<proteinExistence type="predicted"/>
<accession>A0A552X183</accession>
<dbReference type="Gene3D" id="2.40.50.1020">
    <property type="entry name" value="LytTr DNA-binding domain"/>
    <property type="match status" value="1"/>
</dbReference>
<keyword evidence="1" id="KW-0902">Two-component regulatory system</keyword>
<dbReference type="GO" id="GO:0000160">
    <property type="term" value="P:phosphorelay signal transduction system"/>
    <property type="evidence" value="ECO:0007669"/>
    <property type="project" value="UniProtKB-KW"/>
</dbReference>
<dbReference type="InterPro" id="IPR007492">
    <property type="entry name" value="LytTR_DNA-bd_dom"/>
</dbReference>
<evidence type="ECO:0000256" key="1">
    <source>
        <dbReference type="ARBA" id="ARBA00023012"/>
    </source>
</evidence>
<organism evidence="3 4">
    <name type="scientific">Aliidiomarina halalkaliphila</name>
    <dbReference type="NCBI Taxonomy" id="2593535"/>
    <lineage>
        <taxon>Bacteria</taxon>
        <taxon>Pseudomonadati</taxon>
        <taxon>Pseudomonadota</taxon>
        <taxon>Gammaproteobacteria</taxon>
        <taxon>Alteromonadales</taxon>
        <taxon>Idiomarinaceae</taxon>
        <taxon>Aliidiomarina</taxon>
    </lineage>
</organism>
<gene>
    <name evidence="3" type="ORF">FM042_09235</name>
</gene>
<keyword evidence="4" id="KW-1185">Reference proteome</keyword>
<dbReference type="GO" id="GO:0003677">
    <property type="term" value="F:DNA binding"/>
    <property type="evidence" value="ECO:0007669"/>
    <property type="project" value="InterPro"/>
</dbReference>
<evidence type="ECO:0000313" key="3">
    <source>
        <dbReference type="EMBL" id="TRW48353.1"/>
    </source>
</evidence>
<dbReference type="SMART" id="SM00850">
    <property type="entry name" value="LytTR"/>
    <property type="match status" value="1"/>
</dbReference>
<comment type="caution">
    <text evidence="3">The sequence shown here is derived from an EMBL/GenBank/DDBJ whole genome shotgun (WGS) entry which is preliminary data.</text>
</comment>
<sequence length="129" mass="14627">MWRPYRRPLVNKFADQIFAAKTEPGVVDIVRLPEVVCIRAAGNYIDFQLVNGHSMHRATLSNVLKQLPSSFVQVHRSYVINIAHLRRLQSELGRYSECVLTGNKIIPLGKQYRKALLQLLSIESPPSSS</sequence>
<dbReference type="AlphaFoldDB" id="A0A552X183"/>